<evidence type="ECO:0000256" key="7">
    <source>
        <dbReference type="ARBA" id="ARBA00022776"/>
    </source>
</evidence>
<dbReference type="PANTHER" id="PTHR15874">
    <property type="entry name" value="NUCLEOLAR AND SPINDLE-ASSOCIATED PROTEIN 1"/>
    <property type="match status" value="1"/>
</dbReference>
<evidence type="ECO:0000256" key="3">
    <source>
        <dbReference type="ARBA" id="ARBA00009702"/>
    </source>
</evidence>
<comment type="subcellular location">
    <subcellularLocation>
        <location evidence="2">Cytoplasm</location>
        <location evidence="2">Cytoskeleton</location>
        <location evidence="2">Spindle</location>
    </subcellularLocation>
    <subcellularLocation>
        <location evidence="1">Nucleus</location>
    </subcellularLocation>
</comment>
<organism evidence="13 14">
    <name type="scientific">Mytilus coruscus</name>
    <name type="common">Sea mussel</name>
    <dbReference type="NCBI Taxonomy" id="42192"/>
    <lineage>
        <taxon>Eukaryota</taxon>
        <taxon>Metazoa</taxon>
        <taxon>Spiralia</taxon>
        <taxon>Lophotrochozoa</taxon>
        <taxon>Mollusca</taxon>
        <taxon>Bivalvia</taxon>
        <taxon>Autobranchia</taxon>
        <taxon>Pteriomorphia</taxon>
        <taxon>Mytilida</taxon>
        <taxon>Mytiloidea</taxon>
        <taxon>Mytilidae</taxon>
        <taxon>Mytilinae</taxon>
        <taxon>Mytilus</taxon>
    </lineage>
</organism>
<feature type="compositionally biased region" description="Basic and acidic residues" evidence="12">
    <location>
        <begin position="466"/>
        <end position="477"/>
    </location>
</feature>
<feature type="compositionally biased region" description="Basic and acidic residues" evidence="12">
    <location>
        <begin position="550"/>
        <end position="568"/>
    </location>
</feature>
<name>A0A6J8B4W1_MYTCO</name>
<evidence type="ECO:0000256" key="5">
    <source>
        <dbReference type="ARBA" id="ARBA00022618"/>
    </source>
</evidence>
<feature type="region of interest" description="Disordered" evidence="12">
    <location>
        <begin position="456"/>
        <end position="482"/>
    </location>
</feature>
<evidence type="ECO:0000256" key="2">
    <source>
        <dbReference type="ARBA" id="ARBA00004186"/>
    </source>
</evidence>
<reference evidence="13 14" key="1">
    <citation type="submission" date="2020-06" db="EMBL/GenBank/DDBJ databases">
        <authorList>
            <person name="Li R."/>
            <person name="Bekaert M."/>
        </authorList>
    </citation>
    <scope>NUCLEOTIDE SEQUENCE [LARGE SCALE GENOMIC DNA]</scope>
    <source>
        <strain evidence="14">wild</strain>
    </source>
</reference>
<dbReference type="GO" id="GO:0003677">
    <property type="term" value="F:DNA binding"/>
    <property type="evidence" value="ECO:0007669"/>
    <property type="project" value="UniProtKB-KW"/>
</dbReference>
<keyword evidence="6" id="KW-0493">Microtubule</keyword>
<evidence type="ECO:0000256" key="4">
    <source>
        <dbReference type="ARBA" id="ARBA00022490"/>
    </source>
</evidence>
<keyword evidence="11" id="KW-0131">Cell cycle</keyword>
<dbReference type="GO" id="GO:0072686">
    <property type="term" value="C:mitotic spindle"/>
    <property type="evidence" value="ECO:0007669"/>
    <property type="project" value="TreeGrafter"/>
</dbReference>
<evidence type="ECO:0000313" key="14">
    <source>
        <dbReference type="Proteomes" id="UP000507470"/>
    </source>
</evidence>
<feature type="compositionally biased region" description="Polar residues" evidence="12">
    <location>
        <begin position="189"/>
        <end position="198"/>
    </location>
</feature>
<dbReference type="AlphaFoldDB" id="A0A6J8B4W1"/>
<feature type="region of interest" description="Disordered" evidence="12">
    <location>
        <begin position="546"/>
        <end position="579"/>
    </location>
</feature>
<feature type="compositionally biased region" description="Polar residues" evidence="12">
    <location>
        <begin position="167"/>
        <end position="176"/>
    </location>
</feature>
<evidence type="ECO:0000256" key="12">
    <source>
        <dbReference type="SAM" id="MobiDB-lite"/>
    </source>
</evidence>
<keyword evidence="4" id="KW-0963">Cytoplasm</keyword>
<sequence length="579" mass="65364">MDVPNMKYNEMQKLAKQVGIKANMKFARLKTALIEYYQQENKENSSATPISKGEQMMEKTEEEIAITTSPKNEEKIELLEEKPAIKGKRKAKSKRTLKKKEQESKKDKKIVKNETSTSKSKSSVKPEIRTPATTKSGKIGTSSPFTSKVISAKTTPAKVQPKFGTPRLQTSINNRKITPHAVRAKSFIGTPQSASAKSAQKRKISKTQQVEERPAKRTRTSFEKSTISNEPSPRPSSRRSTFSVEKTKKEINSGSESPSIRDLVSSMDTEKNDEEMKKNLMQALDKKIKGKTETVGSKGKITNSTQIPRFAAFLEKKKQEQCKPITPGNKDWTKIHQKEFEKFDSIDVYLNKKRKHREETNMSVKKARMLVEQTKEAIKRLKNHKTPAKENKTKSKTSKTALLLKSPGFNSTKVFKPTVLSTKQMNLEFSKTRKSPRTSVTGFKPTVISTDKMNLNFNSMTTPRNGDTKTPKTDPRKSTGSMLQRKSFATPFKFNATLNCTVDGNRSVKRPSFDLKASLSRPVTWKSHKGKLKSVAETYSSNSAKSVKVQAREERRTSAMNKRTDQKFNAHISNRSVVH</sequence>
<dbReference type="EMBL" id="CACVKT020002575">
    <property type="protein sequence ID" value="CAC5378481.1"/>
    <property type="molecule type" value="Genomic_DNA"/>
</dbReference>
<feature type="compositionally biased region" description="Polar residues" evidence="12">
    <location>
        <begin position="131"/>
        <end position="154"/>
    </location>
</feature>
<evidence type="ECO:0000256" key="8">
    <source>
        <dbReference type="ARBA" id="ARBA00023125"/>
    </source>
</evidence>
<evidence type="ECO:0000256" key="6">
    <source>
        <dbReference type="ARBA" id="ARBA00022701"/>
    </source>
</evidence>
<evidence type="ECO:0000256" key="9">
    <source>
        <dbReference type="ARBA" id="ARBA00023212"/>
    </source>
</evidence>
<accession>A0A6J8B4W1</accession>
<dbReference type="PANTHER" id="PTHR15874:SF1">
    <property type="entry name" value="NUCLEOLAR AND SPINDLE-ASSOCIATED PROTEIN 1"/>
    <property type="match status" value="1"/>
</dbReference>
<dbReference type="GO" id="GO:0005730">
    <property type="term" value="C:nucleolus"/>
    <property type="evidence" value="ECO:0007669"/>
    <property type="project" value="TreeGrafter"/>
</dbReference>
<feature type="region of interest" description="Disordered" evidence="12">
    <location>
        <begin position="65"/>
        <end position="274"/>
    </location>
</feature>
<gene>
    <name evidence="13" type="ORF">MCOR_14682</name>
</gene>
<protein>
    <recommendedName>
        <fullName evidence="15">Nucleolar and spindle-associated protein 1</fullName>
    </recommendedName>
</protein>
<feature type="compositionally biased region" description="Basic residues" evidence="12">
    <location>
        <begin position="85"/>
        <end position="98"/>
    </location>
</feature>
<dbReference type="GO" id="GO:0040001">
    <property type="term" value="P:establishment of mitotic spindle localization"/>
    <property type="evidence" value="ECO:0007669"/>
    <property type="project" value="InterPro"/>
</dbReference>
<keyword evidence="5" id="KW-0132">Cell division</keyword>
<feature type="compositionally biased region" description="Polar residues" evidence="12">
    <location>
        <begin position="456"/>
        <end position="465"/>
    </location>
</feature>
<dbReference type="GO" id="GO:0005874">
    <property type="term" value="C:microtubule"/>
    <property type="evidence" value="ECO:0007669"/>
    <property type="project" value="UniProtKB-KW"/>
</dbReference>
<evidence type="ECO:0008006" key="15">
    <source>
        <dbReference type="Google" id="ProtNLM"/>
    </source>
</evidence>
<dbReference type="InterPro" id="IPR026756">
    <property type="entry name" value="NuSAP"/>
</dbReference>
<comment type="similarity">
    <text evidence="3">Belongs to the NUSAP family.</text>
</comment>
<dbReference type="Pfam" id="PF16006">
    <property type="entry name" value="NUSAP"/>
    <property type="match status" value="1"/>
</dbReference>
<feature type="compositionally biased region" description="Basic and acidic residues" evidence="12">
    <location>
        <begin position="99"/>
        <end position="112"/>
    </location>
</feature>
<keyword evidence="8" id="KW-0238">DNA-binding</keyword>
<dbReference type="GO" id="GO:0000281">
    <property type="term" value="P:mitotic cytokinesis"/>
    <property type="evidence" value="ECO:0007669"/>
    <property type="project" value="InterPro"/>
</dbReference>
<keyword evidence="14" id="KW-1185">Reference proteome</keyword>
<dbReference type="GO" id="GO:0008017">
    <property type="term" value="F:microtubule binding"/>
    <property type="evidence" value="ECO:0007669"/>
    <property type="project" value="TreeGrafter"/>
</dbReference>
<dbReference type="Proteomes" id="UP000507470">
    <property type="component" value="Unassembled WGS sequence"/>
</dbReference>
<evidence type="ECO:0000256" key="10">
    <source>
        <dbReference type="ARBA" id="ARBA00023242"/>
    </source>
</evidence>
<evidence type="ECO:0000313" key="13">
    <source>
        <dbReference type="EMBL" id="CAC5378481.1"/>
    </source>
</evidence>
<proteinExistence type="inferred from homology"/>
<dbReference type="GO" id="GO:0007076">
    <property type="term" value="P:mitotic chromosome condensation"/>
    <property type="evidence" value="ECO:0007669"/>
    <property type="project" value="TreeGrafter"/>
</dbReference>
<keyword evidence="7" id="KW-0498">Mitosis</keyword>
<evidence type="ECO:0000256" key="1">
    <source>
        <dbReference type="ARBA" id="ARBA00004123"/>
    </source>
</evidence>
<keyword evidence="10" id="KW-0539">Nucleus</keyword>
<evidence type="ECO:0000256" key="11">
    <source>
        <dbReference type="ARBA" id="ARBA00023306"/>
    </source>
</evidence>
<dbReference type="OrthoDB" id="3258416at2759"/>
<keyword evidence="9" id="KW-0206">Cytoskeleton</keyword>
<feature type="compositionally biased region" description="Basic and acidic residues" evidence="12">
    <location>
        <begin position="71"/>
        <end position="84"/>
    </location>
</feature>